<sequence length="517" mass="55061">MAYAIFARLLFAPGDAAARLIPIPNAGWHWRMVAAYGAIGGVVGQMVRLAHVSGADAIAIEGWFLAGATVLTLLKLWWFIAGARDIEAAFAGSEPGLFRRAAAALLPYFYVVTALVIWAVGCLAAGKPQSTSWNFAAGTTQVTLLLLPILALGAHALMSAAAAARFRRRQPGALEQAATAAGHTLVTGGIWLIGVYLIVELWKPIMADGAAFAALRLVSGAMRLLAAVVFCWTAWSFLKTWFEAIAPAQRANLPGADQDEGPGAPASRLHTVLPLVRNVVFIAVLAISILVVLSSLGVNTAPLLAGFGVFGLAVSFGSQTLIRDIVSGMFFLADDAFRVGEYVDTGKLKGTVEKISLRSVQLRHQNGPLHTIPFGQMQAITNYSRDWSTIKFELHFDRDADPEQIRKTVKKVGLAMLEDEEIGKEFLVPLKMQGIRDVTDNSLVVRLKFTAKPGNPSFIQREAMKRLLAAFRETGIALASNAVTVRGGEATAAAAAAVRFPSGRSSPSEAPAAHANG</sequence>
<feature type="transmembrane region" description="Helical" evidence="7">
    <location>
        <begin position="303"/>
        <end position="322"/>
    </location>
</feature>
<feature type="transmembrane region" description="Helical" evidence="7">
    <location>
        <begin position="62"/>
        <end position="81"/>
    </location>
</feature>
<dbReference type="SUPFAM" id="SSF50182">
    <property type="entry name" value="Sm-like ribonucleoproteins"/>
    <property type="match status" value="1"/>
</dbReference>
<feature type="domain" description="Mechanosensitive ion channel transmembrane helices 2/3" evidence="9">
    <location>
        <begin position="278"/>
        <end position="319"/>
    </location>
</feature>
<keyword evidence="3" id="KW-1003">Cell membrane</keyword>
<dbReference type="EMBL" id="JAASQI010000011">
    <property type="protein sequence ID" value="NIJ59919.1"/>
    <property type="molecule type" value="Genomic_DNA"/>
</dbReference>
<evidence type="ECO:0000259" key="9">
    <source>
        <dbReference type="Pfam" id="PF21088"/>
    </source>
</evidence>
<evidence type="ECO:0000256" key="5">
    <source>
        <dbReference type="ARBA" id="ARBA00022989"/>
    </source>
</evidence>
<evidence type="ECO:0000256" key="2">
    <source>
        <dbReference type="ARBA" id="ARBA00008017"/>
    </source>
</evidence>
<dbReference type="Gene3D" id="1.10.287.1260">
    <property type="match status" value="1"/>
</dbReference>
<keyword evidence="4 7" id="KW-0812">Transmembrane</keyword>
<dbReference type="RefSeq" id="WP_208394342.1">
    <property type="nucleotide sequence ID" value="NZ_JAASQI010000011.1"/>
</dbReference>
<feature type="transmembrane region" description="Helical" evidence="7">
    <location>
        <begin position="211"/>
        <end position="235"/>
    </location>
</feature>
<proteinExistence type="inferred from homology"/>
<dbReference type="InterPro" id="IPR010920">
    <property type="entry name" value="LSM_dom_sf"/>
</dbReference>
<evidence type="ECO:0000256" key="3">
    <source>
        <dbReference type="ARBA" id="ARBA00022475"/>
    </source>
</evidence>
<keyword evidence="11" id="KW-1185">Reference proteome</keyword>
<dbReference type="Gene3D" id="3.30.70.100">
    <property type="match status" value="1"/>
</dbReference>
<feature type="transmembrane region" description="Helical" evidence="7">
    <location>
        <begin position="275"/>
        <end position="296"/>
    </location>
</feature>
<dbReference type="Gene3D" id="2.30.30.60">
    <property type="match status" value="1"/>
</dbReference>
<evidence type="ECO:0000256" key="4">
    <source>
        <dbReference type="ARBA" id="ARBA00022692"/>
    </source>
</evidence>
<comment type="caution">
    <text evidence="10">The sequence shown here is derived from an EMBL/GenBank/DDBJ whole genome shotgun (WGS) entry which is preliminary data.</text>
</comment>
<evidence type="ECO:0000256" key="1">
    <source>
        <dbReference type="ARBA" id="ARBA00004651"/>
    </source>
</evidence>
<comment type="similarity">
    <text evidence="2">Belongs to the MscS (TC 1.A.23) family.</text>
</comment>
<dbReference type="InterPro" id="IPR011014">
    <property type="entry name" value="MscS_channel_TM-2"/>
</dbReference>
<dbReference type="InterPro" id="IPR023408">
    <property type="entry name" value="MscS_beta-dom_sf"/>
</dbReference>
<accession>A0ABX0V746</accession>
<dbReference type="InterPro" id="IPR006685">
    <property type="entry name" value="MscS_channel_2nd"/>
</dbReference>
<comment type="subcellular location">
    <subcellularLocation>
        <location evidence="1">Cell membrane</location>
        <topology evidence="1">Multi-pass membrane protein</topology>
    </subcellularLocation>
</comment>
<dbReference type="Pfam" id="PF21088">
    <property type="entry name" value="MS_channel_1st"/>
    <property type="match status" value="1"/>
</dbReference>
<evidence type="ECO:0000313" key="10">
    <source>
        <dbReference type="EMBL" id="NIJ59919.1"/>
    </source>
</evidence>
<feature type="transmembrane region" description="Helical" evidence="7">
    <location>
        <begin position="28"/>
        <end position="50"/>
    </location>
</feature>
<dbReference type="InterPro" id="IPR011066">
    <property type="entry name" value="MscS_channel_C_sf"/>
</dbReference>
<dbReference type="PANTHER" id="PTHR30460:SF0">
    <property type="entry name" value="MODERATE CONDUCTANCE MECHANOSENSITIVE CHANNEL YBIO"/>
    <property type="match status" value="1"/>
</dbReference>
<organism evidence="10 11">
    <name type="scientific">Pseudochelatococcus lubricantis</name>
    <dbReference type="NCBI Taxonomy" id="1538102"/>
    <lineage>
        <taxon>Bacteria</taxon>
        <taxon>Pseudomonadati</taxon>
        <taxon>Pseudomonadota</taxon>
        <taxon>Alphaproteobacteria</taxon>
        <taxon>Hyphomicrobiales</taxon>
        <taxon>Chelatococcaceae</taxon>
        <taxon>Pseudochelatococcus</taxon>
    </lineage>
</organism>
<dbReference type="SUPFAM" id="SSF82689">
    <property type="entry name" value="Mechanosensitive channel protein MscS (YggB), C-terminal domain"/>
    <property type="match status" value="1"/>
</dbReference>
<evidence type="ECO:0000256" key="6">
    <source>
        <dbReference type="ARBA" id="ARBA00023136"/>
    </source>
</evidence>
<dbReference type="SUPFAM" id="SSF82861">
    <property type="entry name" value="Mechanosensitive channel protein MscS (YggB), transmembrane region"/>
    <property type="match status" value="1"/>
</dbReference>
<dbReference type="InterPro" id="IPR049142">
    <property type="entry name" value="MS_channel_1st"/>
</dbReference>
<evidence type="ECO:0000256" key="7">
    <source>
        <dbReference type="SAM" id="Phobius"/>
    </source>
</evidence>
<feature type="transmembrane region" description="Helical" evidence="7">
    <location>
        <begin position="144"/>
        <end position="166"/>
    </location>
</feature>
<dbReference type="PANTHER" id="PTHR30460">
    <property type="entry name" value="MODERATE CONDUCTANCE MECHANOSENSITIVE CHANNEL YBIO"/>
    <property type="match status" value="1"/>
</dbReference>
<gene>
    <name evidence="10" type="ORF">FHS82_003780</name>
</gene>
<reference evidence="10 11" key="1">
    <citation type="submission" date="2020-03" db="EMBL/GenBank/DDBJ databases">
        <title>Genomic Encyclopedia of Type Strains, Phase IV (KMG-IV): sequencing the most valuable type-strain genomes for metagenomic binning, comparative biology and taxonomic classification.</title>
        <authorList>
            <person name="Goeker M."/>
        </authorList>
    </citation>
    <scope>NUCLEOTIDE SEQUENCE [LARGE SCALE GENOMIC DNA]</scope>
    <source>
        <strain evidence="10 11">DSM 103870</strain>
    </source>
</reference>
<name>A0ABX0V746_9HYPH</name>
<feature type="transmembrane region" description="Helical" evidence="7">
    <location>
        <begin position="178"/>
        <end position="199"/>
    </location>
</feature>
<protein>
    <submittedName>
        <fullName evidence="10">Small-conductance mechanosensitive channel</fullName>
    </submittedName>
</protein>
<dbReference type="Pfam" id="PF00924">
    <property type="entry name" value="MS_channel_2nd"/>
    <property type="match status" value="1"/>
</dbReference>
<keyword evidence="6 7" id="KW-0472">Membrane</keyword>
<evidence type="ECO:0000313" key="11">
    <source>
        <dbReference type="Proteomes" id="UP001429580"/>
    </source>
</evidence>
<evidence type="ECO:0000259" key="8">
    <source>
        <dbReference type="Pfam" id="PF00924"/>
    </source>
</evidence>
<dbReference type="InterPro" id="IPR045276">
    <property type="entry name" value="YbiO_bact"/>
</dbReference>
<dbReference type="Proteomes" id="UP001429580">
    <property type="component" value="Unassembled WGS sequence"/>
</dbReference>
<feature type="domain" description="Mechanosensitive ion channel MscS" evidence="8">
    <location>
        <begin position="320"/>
        <end position="385"/>
    </location>
</feature>
<keyword evidence="5 7" id="KW-1133">Transmembrane helix</keyword>
<feature type="transmembrane region" description="Helical" evidence="7">
    <location>
        <begin position="101"/>
        <end position="124"/>
    </location>
</feature>